<protein>
    <submittedName>
        <fullName evidence="1">Uncharacterized protein</fullName>
    </submittedName>
</protein>
<dbReference type="Proteomes" id="UP000251889">
    <property type="component" value="Unassembled WGS sequence"/>
</dbReference>
<proteinExistence type="predicted"/>
<evidence type="ECO:0000313" key="2">
    <source>
        <dbReference type="Proteomes" id="UP000251889"/>
    </source>
</evidence>
<name>A0A364XWK5_9BACT</name>
<organism evidence="1 2">
    <name type="scientific">Pseudochryseolinea flava</name>
    <dbReference type="NCBI Taxonomy" id="2059302"/>
    <lineage>
        <taxon>Bacteria</taxon>
        <taxon>Pseudomonadati</taxon>
        <taxon>Bacteroidota</taxon>
        <taxon>Cytophagia</taxon>
        <taxon>Cytophagales</taxon>
        <taxon>Fulvivirgaceae</taxon>
        <taxon>Pseudochryseolinea</taxon>
    </lineage>
</organism>
<dbReference type="OrthoDB" id="981623at2"/>
<accession>A0A364XWK5</accession>
<gene>
    <name evidence="1" type="ORF">DQQ10_22925</name>
</gene>
<comment type="caution">
    <text evidence="1">The sequence shown here is derived from an EMBL/GenBank/DDBJ whole genome shotgun (WGS) entry which is preliminary data.</text>
</comment>
<dbReference type="EMBL" id="QMFY01000016">
    <property type="protein sequence ID" value="RAV98592.1"/>
    <property type="molecule type" value="Genomic_DNA"/>
</dbReference>
<dbReference type="RefSeq" id="WP_112749268.1">
    <property type="nucleotide sequence ID" value="NZ_QMFY01000016.1"/>
</dbReference>
<evidence type="ECO:0000313" key="1">
    <source>
        <dbReference type="EMBL" id="RAV98592.1"/>
    </source>
</evidence>
<keyword evidence="2" id="KW-1185">Reference proteome</keyword>
<sequence>MQVKGNVILYNTRIYEEENLQPDVFLEKVKLVQRIRTSRQLKFSFLPTSAKDLERNNKIWEFVNGNSNALNYDHKYFIIMLPDWLHQFLRFSTQKNVMECIVVALTGLYAGEPAMRAKLEKRLERSLYLRVTDYYRQYFSDFEDFSFIVAEDWNLTDQINDEYFQKRKRFISRFDYFFRDHCSNPIVIPHIYPVYDPRYEQSMFVKNTFDVPLVNSYFSKSDWKRIILGDSKDELIRMESEAEPWIKWKESFVRENRLRA</sequence>
<reference evidence="1 2" key="1">
    <citation type="submission" date="2018-06" db="EMBL/GenBank/DDBJ databases">
        <title>Chryseolinea flavus sp. nov., a member of the phylum Bacteroidetes isolated from soil.</title>
        <authorList>
            <person name="Li Y."/>
            <person name="Wang J."/>
        </authorList>
    </citation>
    <scope>NUCLEOTIDE SEQUENCE [LARGE SCALE GENOMIC DNA]</scope>
    <source>
        <strain evidence="1 2">SDU1-6</strain>
    </source>
</reference>
<dbReference type="AlphaFoldDB" id="A0A364XWK5"/>